<sequence length="63" mass="6985">MADLPNRLPDAALVAERRKDDRGRSRRGLVSPILIRIAMRQAASGDREHAKKRTGVADFDSEA</sequence>
<evidence type="ECO:0000313" key="2">
    <source>
        <dbReference type="EMBL" id="BAD87783.1"/>
    </source>
</evidence>
<reference evidence="3" key="2">
    <citation type="journal article" date="2005" name="PLoS Biol.">
        <title>The genomes of Oryza sativa: a history of duplications.</title>
        <authorList>
            <person name="Yu J."/>
            <person name="Wang J."/>
            <person name="Lin W."/>
            <person name="Li S."/>
            <person name="Li H."/>
            <person name="Zhou J."/>
            <person name="Ni P."/>
            <person name="Dong W."/>
            <person name="Hu S."/>
            <person name="Zeng C."/>
            <person name="Zhang J."/>
            <person name="Zhang Y."/>
            <person name="Li R."/>
            <person name="Xu Z."/>
            <person name="Li S."/>
            <person name="Li X."/>
            <person name="Zheng H."/>
            <person name="Cong L."/>
            <person name="Lin L."/>
            <person name="Yin J."/>
            <person name="Geng J."/>
            <person name="Li G."/>
            <person name="Shi J."/>
            <person name="Liu J."/>
            <person name="Lv H."/>
            <person name="Li J."/>
            <person name="Wang J."/>
            <person name="Deng Y."/>
            <person name="Ran L."/>
            <person name="Shi X."/>
            <person name="Wang X."/>
            <person name="Wu Q."/>
            <person name="Li C."/>
            <person name="Ren X."/>
            <person name="Wang J."/>
            <person name="Wang X."/>
            <person name="Li D."/>
            <person name="Liu D."/>
            <person name="Zhang X."/>
            <person name="Ji Z."/>
            <person name="Zhao W."/>
            <person name="Sun Y."/>
            <person name="Zhang Z."/>
            <person name="Bao J."/>
            <person name="Han Y."/>
            <person name="Dong L."/>
            <person name="Ji J."/>
            <person name="Chen P."/>
            <person name="Wu S."/>
            <person name="Liu J."/>
            <person name="Xiao Y."/>
            <person name="Bu D."/>
            <person name="Tan J."/>
            <person name="Yang L."/>
            <person name="Ye C."/>
            <person name="Zhang J."/>
            <person name="Xu J."/>
            <person name="Zhou Y."/>
            <person name="Yu Y."/>
            <person name="Zhang B."/>
            <person name="Zhuang S."/>
            <person name="Wei H."/>
            <person name="Liu B."/>
            <person name="Lei M."/>
            <person name="Yu H."/>
            <person name="Li Y."/>
            <person name="Xu H."/>
            <person name="Wei S."/>
            <person name="He X."/>
            <person name="Fang L."/>
            <person name="Zhang Z."/>
            <person name="Zhang Y."/>
            <person name="Huang X."/>
            <person name="Su Z."/>
            <person name="Tong W."/>
            <person name="Li J."/>
            <person name="Tong Z."/>
            <person name="Li S."/>
            <person name="Ye J."/>
            <person name="Wang L."/>
            <person name="Fang L."/>
            <person name="Lei T."/>
            <person name="Chen C."/>
            <person name="Chen H."/>
            <person name="Xu Z."/>
            <person name="Li H."/>
            <person name="Huang H."/>
            <person name="Zhang F."/>
            <person name="Xu H."/>
            <person name="Li N."/>
            <person name="Zhao C."/>
            <person name="Li S."/>
            <person name="Dong L."/>
            <person name="Huang Y."/>
            <person name="Li L."/>
            <person name="Xi Y."/>
            <person name="Qi Q."/>
            <person name="Li W."/>
            <person name="Zhang B."/>
            <person name="Hu W."/>
            <person name="Zhang Y."/>
            <person name="Tian X."/>
            <person name="Jiao Y."/>
            <person name="Liang X."/>
            <person name="Jin J."/>
            <person name="Gao L."/>
            <person name="Zheng W."/>
            <person name="Hao B."/>
            <person name="Liu S."/>
            <person name="Wang W."/>
            <person name="Yuan L."/>
            <person name="Cao M."/>
            <person name="McDermott J."/>
            <person name="Samudrala R."/>
            <person name="Wang J."/>
            <person name="Wong G.K."/>
            <person name="Yang H."/>
        </authorList>
    </citation>
    <scope>NUCLEOTIDE SEQUENCE [LARGE SCALE GENOMIC DNA]</scope>
</reference>
<dbReference type="Proteomes" id="UP000817658">
    <property type="component" value="Chromosome 1"/>
</dbReference>
<organism evidence="3">
    <name type="scientific">Oryza sativa subsp. japonica</name>
    <name type="common">Rice</name>
    <dbReference type="NCBI Taxonomy" id="39947"/>
    <lineage>
        <taxon>Eukaryota</taxon>
        <taxon>Viridiplantae</taxon>
        <taxon>Streptophyta</taxon>
        <taxon>Embryophyta</taxon>
        <taxon>Tracheophyta</taxon>
        <taxon>Spermatophyta</taxon>
        <taxon>Magnoliopsida</taxon>
        <taxon>Liliopsida</taxon>
        <taxon>Poales</taxon>
        <taxon>Poaceae</taxon>
        <taxon>BOP clade</taxon>
        <taxon>Oryzoideae</taxon>
        <taxon>Oryzeae</taxon>
        <taxon>Oryzinae</taxon>
        <taxon>Oryza</taxon>
        <taxon>Oryza sativa</taxon>
    </lineage>
</organism>
<evidence type="ECO:0000256" key="1">
    <source>
        <dbReference type="SAM" id="MobiDB-lite"/>
    </source>
</evidence>
<dbReference type="AlphaFoldDB" id="Q5JL87"/>
<feature type="region of interest" description="Disordered" evidence="1">
    <location>
        <begin position="1"/>
        <end position="25"/>
    </location>
</feature>
<dbReference type="EMBL" id="CM000138">
    <property type="protein sequence ID" value="EAZ12242.1"/>
    <property type="molecule type" value="Genomic_DNA"/>
</dbReference>
<feature type="region of interest" description="Disordered" evidence="1">
    <location>
        <begin position="41"/>
        <end position="63"/>
    </location>
</feature>
<reference evidence="3" key="3">
    <citation type="submission" date="2008-12" db="EMBL/GenBank/DDBJ databases">
        <title>Improved gene annotation of the rice (Oryza sativa) genomes.</title>
        <authorList>
            <person name="Wang J."/>
            <person name="Li R."/>
            <person name="Fan W."/>
            <person name="Huang Q."/>
            <person name="Zhang J."/>
            <person name="Zhou Y."/>
            <person name="Hu Y."/>
            <person name="Zi S."/>
            <person name="Li J."/>
            <person name="Ni P."/>
            <person name="Zheng H."/>
            <person name="Zhang Y."/>
            <person name="Zhao M."/>
            <person name="Hao Q."/>
            <person name="McDermott J."/>
            <person name="Samudrala R."/>
            <person name="Kristiansen K."/>
            <person name="Wong G.K.-S."/>
        </authorList>
    </citation>
    <scope>NUCLEOTIDE SEQUENCE</scope>
</reference>
<dbReference type="Proteomes" id="UP000007752">
    <property type="component" value="Chromosome 1"/>
</dbReference>
<evidence type="ECO:0000313" key="3">
    <source>
        <dbReference type="EMBL" id="EAZ12242.1"/>
    </source>
</evidence>
<dbReference type="EMBL" id="AP003516">
    <property type="protein sequence ID" value="BAD87783.1"/>
    <property type="molecule type" value="Genomic_DNA"/>
</dbReference>
<gene>
    <name evidence="3" type="ORF">OsJ_02129</name>
    <name evidence="2" type="ORF">OSJNBa0047D12.39</name>
</gene>
<name>Q5JL87_ORYSJ</name>
<reference evidence="2" key="1">
    <citation type="journal article" date="2002" name="Nature">
        <title>The genome sequence and structure of rice chromosome 1.</title>
        <authorList>
            <person name="Sasaki T."/>
            <person name="Matsumoto T."/>
            <person name="Yamamoto K."/>
            <person name="Sakata K."/>
            <person name="Baba T."/>
            <person name="Katayose Y."/>
            <person name="Wu J."/>
            <person name="Niimura Y."/>
            <person name="Cheng Z."/>
            <person name="Nagamura Y."/>
            <person name="Antonio B.A."/>
            <person name="Kanamori H."/>
            <person name="Hosokawa S."/>
            <person name="Masukawa M."/>
            <person name="Arikawa K."/>
            <person name="Chiden Y."/>
            <person name="Hayashi M."/>
            <person name="Okamoto M."/>
            <person name="Ando T."/>
            <person name="Aoki H."/>
            <person name="Arita K."/>
            <person name="Hamada M."/>
            <person name="Harada C."/>
            <person name="Hijishita S."/>
            <person name="Honda M."/>
            <person name="Ichikawa Y."/>
            <person name="Idonuma A."/>
            <person name="Iijima M."/>
            <person name="Ikeda M."/>
            <person name="Ikeno M."/>
            <person name="Itoh S."/>
            <person name="Itoh T."/>
            <person name="Itoh Y."/>
            <person name="Itoh Y."/>
            <person name="Iwabuchi A."/>
            <person name="Kamiya K."/>
            <person name="Karasawa W."/>
            <person name="Katagiri S."/>
            <person name="Kikuta A."/>
            <person name="Kobayashi N."/>
            <person name="Kono I."/>
            <person name="Machita K."/>
            <person name="Maehara T."/>
            <person name="Mizuno H."/>
            <person name="Mizubayashi T."/>
            <person name="Mukai Y."/>
            <person name="Nagasaki H."/>
            <person name="Nakashima M."/>
            <person name="Nakama Y."/>
            <person name="Nakamichi Y."/>
            <person name="Nakamura M."/>
            <person name="Namiki N."/>
            <person name="Negishi M."/>
            <person name="Ohta I."/>
            <person name="Ono N."/>
            <person name="Saji S."/>
            <person name="Sakai K."/>
            <person name="Shibata M."/>
            <person name="Shimokawa T."/>
            <person name="Shomura A."/>
            <person name="Song J."/>
            <person name="Takazaki Y."/>
            <person name="Terasawa K."/>
            <person name="Tsuji K."/>
            <person name="Waki K."/>
            <person name="Yamagata H."/>
            <person name="Yamane H."/>
            <person name="Yoshiki S."/>
            <person name="Yoshihara R."/>
            <person name="Yukawa K."/>
            <person name="Zhong H."/>
            <person name="Iwama H."/>
            <person name="Endo T."/>
            <person name="Ito H."/>
            <person name="Hahn J.H."/>
            <person name="Kim H.I."/>
            <person name="Eun M.Y."/>
            <person name="Yano M."/>
            <person name="Jiang J."/>
            <person name="Gojobori T."/>
        </authorList>
    </citation>
    <scope>NUCLEOTIDE SEQUENCE</scope>
</reference>
<protein>
    <submittedName>
        <fullName evidence="3">Uncharacterized protein</fullName>
    </submittedName>
</protein>
<accession>A2ZU45</accession>
<proteinExistence type="predicted"/>
<accession>Q5JL87</accession>